<protein>
    <recommendedName>
        <fullName evidence="4">Lipoprotein</fullName>
    </recommendedName>
</protein>
<evidence type="ECO:0008006" key="4">
    <source>
        <dbReference type="Google" id="ProtNLM"/>
    </source>
</evidence>
<sequence length="100" mass="10571">MYLKSCLLMIALLVAGLQLGGCTQAGQWTLAYRDTATGSAWQYSEVAGFYQTLEQCQAKGDGLVRLGGDKGEYLCGSDCKAENGLLTCQISHAGKAGDVQ</sequence>
<reference evidence="2 3" key="1">
    <citation type="submission" date="2021-05" db="EMBL/GenBank/DDBJ databases">
        <title>Shewanella sp. JM162201.</title>
        <authorList>
            <person name="Xu S."/>
            <person name="Li A."/>
        </authorList>
    </citation>
    <scope>NUCLEOTIDE SEQUENCE [LARGE SCALE GENOMIC DNA]</scope>
    <source>
        <strain evidence="2 3">JM162201</strain>
    </source>
</reference>
<comment type="caution">
    <text evidence="2">The sequence shown here is derived from an EMBL/GenBank/DDBJ whole genome shotgun (WGS) entry which is preliminary data.</text>
</comment>
<organism evidence="2 3">
    <name type="scientific">Shewanella jiangmenensis</name>
    <dbReference type="NCBI Taxonomy" id="2837387"/>
    <lineage>
        <taxon>Bacteria</taxon>
        <taxon>Pseudomonadati</taxon>
        <taxon>Pseudomonadota</taxon>
        <taxon>Gammaproteobacteria</taxon>
        <taxon>Alteromonadales</taxon>
        <taxon>Shewanellaceae</taxon>
        <taxon>Shewanella</taxon>
    </lineage>
</organism>
<keyword evidence="1" id="KW-0732">Signal</keyword>
<evidence type="ECO:0000313" key="3">
    <source>
        <dbReference type="Proteomes" id="UP001195903"/>
    </source>
</evidence>
<dbReference type="Proteomes" id="UP001195903">
    <property type="component" value="Unassembled WGS sequence"/>
</dbReference>
<accession>A0ABS5V5X3</accession>
<dbReference type="EMBL" id="JAHEPS010000004">
    <property type="protein sequence ID" value="MBT1445373.1"/>
    <property type="molecule type" value="Genomic_DNA"/>
</dbReference>
<name>A0ABS5V5X3_9GAMM</name>
<proteinExistence type="predicted"/>
<feature type="chain" id="PRO_5047448337" description="Lipoprotein" evidence="1">
    <location>
        <begin position="21"/>
        <end position="100"/>
    </location>
</feature>
<gene>
    <name evidence="2" type="ORF">KJI95_12665</name>
</gene>
<dbReference type="RefSeq" id="WP_214507566.1">
    <property type="nucleotide sequence ID" value="NZ_JAHEPS010000004.1"/>
</dbReference>
<feature type="signal peptide" evidence="1">
    <location>
        <begin position="1"/>
        <end position="20"/>
    </location>
</feature>
<evidence type="ECO:0000256" key="1">
    <source>
        <dbReference type="SAM" id="SignalP"/>
    </source>
</evidence>
<keyword evidence="3" id="KW-1185">Reference proteome</keyword>
<evidence type="ECO:0000313" key="2">
    <source>
        <dbReference type="EMBL" id="MBT1445373.1"/>
    </source>
</evidence>